<dbReference type="EMBL" id="JBHSSN010000015">
    <property type="protein sequence ID" value="MFC6323967.1"/>
    <property type="molecule type" value="Genomic_DNA"/>
</dbReference>
<feature type="transmembrane region" description="Helical" evidence="1">
    <location>
        <begin position="164"/>
        <end position="182"/>
    </location>
</feature>
<keyword evidence="1" id="KW-1133">Transmembrane helix</keyword>
<reference evidence="3" key="1">
    <citation type="journal article" date="2019" name="Int. J. Syst. Evol. Microbiol.">
        <title>The Global Catalogue of Microorganisms (GCM) 10K type strain sequencing project: providing services to taxonomists for standard genome sequencing and annotation.</title>
        <authorList>
            <consortium name="The Broad Institute Genomics Platform"/>
            <consortium name="The Broad Institute Genome Sequencing Center for Infectious Disease"/>
            <person name="Wu L."/>
            <person name="Ma J."/>
        </authorList>
    </citation>
    <scope>NUCLEOTIDE SEQUENCE [LARGE SCALE GENOMIC DNA]</scope>
    <source>
        <strain evidence="3">CCM 8895</strain>
    </source>
</reference>
<evidence type="ECO:0000313" key="2">
    <source>
        <dbReference type="EMBL" id="MFC6323967.1"/>
    </source>
</evidence>
<accession>A0ABW1UYZ2</accession>
<comment type="caution">
    <text evidence="2">The sequence shown here is derived from an EMBL/GenBank/DDBJ whole genome shotgun (WGS) entry which is preliminary data.</text>
</comment>
<proteinExistence type="predicted"/>
<protein>
    <recommendedName>
        <fullName evidence="4">Cell division protein FtsX</fullName>
    </recommendedName>
</protein>
<feature type="transmembrane region" description="Helical" evidence="1">
    <location>
        <begin position="194"/>
        <end position="220"/>
    </location>
</feature>
<sequence length="270" mass="29920">MSKSLSYNRHGFTLFLLSICLMLIVFLGITLTTILNGDYVKKVISSDENVSLIRSYSNQKLNRLVNSYSSVASVSTSLSRNDVKKIIGTSVDEVYDDDSKLTVGSSILDTIGGNLKKASKKQGLNINAEINQTISVNKDLMNQMIDDDLGPINNLSIGITKVRGIVKMVILALAIIFVLLAVRLRAKVGSNMLFFHHLGTVGICTSILLAILLAFIYFPIQNLISSNVEYNLHDVLYNVLNGIFLSYISIVFMVFILSLIDWGSTMKYKY</sequence>
<keyword evidence="1" id="KW-0472">Membrane</keyword>
<feature type="transmembrane region" description="Helical" evidence="1">
    <location>
        <begin position="240"/>
        <end position="260"/>
    </location>
</feature>
<evidence type="ECO:0000313" key="3">
    <source>
        <dbReference type="Proteomes" id="UP001596186"/>
    </source>
</evidence>
<evidence type="ECO:0008006" key="4">
    <source>
        <dbReference type="Google" id="ProtNLM"/>
    </source>
</evidence>
<dbReference type="Proteomes" id="UP001596186">
    <property type="component" value="Unassembled WGS sequence"/>
</dbReference>
<evidence type="ECO:0000256" key="1">
    <source>
        <dbReference type="SAM" id="Phobius"/>
    </source>
</evidence>
<name>A0ABW1UYZ2_9LACO</name>
<gene>
    <name evidence="2" type="ORF">ACFP1F_09465</name>
</gene>
<organism evidence="2 3">
    <name type="scientific">Companilactobacillus baiquanensis</name>
    <dbReference type="NCBI Taxonomy" id="2486005"/>
    <lineage>
        <taxon>Bacteria</taxon>
        <taxon>Bacillati</taxon>
        <taxon>Bacillota</taxon>
        <taxon>Bacilli</taxon>
        <taxon>Lactobacillales</taxon>
        <taxon>Lactobacillaceae</taxon>
        <taxon>Companilactobacillus</taxon>
    </lineage>
</organism>
<dbReference type="RefSeq" id="WP_125592988.1">
    <property type="nucleotide sequence ID" value="NZ_JBHSSN010000015.1"/>
</dbReference>
<keyword evidence="1" id="KW-0812">Transmembrane</keyword>
<keyword evidence="3" id="KW-1185">Reference proteome</keyword>
<feature type="transmembrane region" description="Helical" evidence="1">
    <location>
        <begin position="12"/>
        <end position="35"/>
    </location>
</feature>